<keyword evidence="1" id="KW-0472">Membrane</keyword>
<accession>A0A9X7Z6V5</accession>
<keyword evidence="1" id="KW-0812">Transmembrane</keyword>
<dbReference type="AlphaFoldDB" id="A0A9X7Z6V5"/>
<feature type="transmembrane region" description="Helical" evidence="1">
    <location>
        <begin position="6"/>
        <end position="29"/>
    </location>
</feature>
<gene>
    <name evidence="2" type="ORF">JZ786_20485</name>
</gene>
<evidence type="ECO:0000313" key="3">
    <source>
        <dbReference type="Proteomes" id="UP000663505"/>
    </source>
</evidence>
<protein>
    <submittedName>
        <fullName evidence="2">AzlD domain-containing protein</fullName>
    </submittedName>
</protein>
<organism evidence="2 3">
    <name type="scientific">Alicyclobacillus mengziensis</name>
    <dbReference type="NCBI Taxonomy" id="2931921"/>
    <lineage>
        <taxon>Bacteria</taxon>
        <taxon>Bacillati</taxon>
        <taxon>Bacillota</taxon>
        <taxon>Bacilli</taxon>
        <taxon>Bacillales</taxon>
        <taxon>Alicyclobacillaceae</taxon>
        <taxon>Alicyclobacillus</taxon>
    </lineage>
</organism>
<evidence type="ECO:0000313" key="2">
    <source>
        <dbReference type="EMBL" id="QSO46786.1"/>
    </source>
</evidence>
<dbReference type="EMBL" id="CP071182">
    <property type="protein sequence ID" value="QSO46786.1"/>
    <property type="molecule type" value="Genomic_DNA"/>
</dbReference>
<sequence length="106" mass="11278">MISTTMYVWLIAACGVATYLTRLPGLWLGRMLHITPRLKRGLDSIPVGVFAAMVVPSLVKGAAPSGHINVPFVLAAIVAAVIALATKHPLWTMLGGVLAIALFRLF</sequence>
<dbReference type="Pfam" id="PF05437">
    <property type="entry name" value="AzlD"/>
    <property type="match status" value="1"/>
</dbReference>
<keyword evidence="3" id="KW-1185">Reference proteome</keyword>
<name>A0A9X7Z6V5_9BACL</name>
<dbReference type="RefSeq" id="WP_206656148.1">
    <property type="nucleotide sequence ID" value="NZ_CP071182.1"/>
</dbReference>
<keyword evidence="1" id="KW-1133">Transmembrane helix</keyword>
<reference evidence="2 3" key="1">
    <citation type="submission" date="2021-02" db="EMBL/GenBank/DDBJ databases">
        <title>Alicyclobacillus curvatus sp. nov. and Alicyclobacillus mengziensis sp. nov., two acidophilic bacteria isolated from acid mine drainage.</title>
        <authorList>
            <person name="Huang Y."/>
        </authorList>
    </citation>
    <scope>NUCLEOTIDE SEQUENCE [LARGE SCALE GENOMIC DNA]</scope>
    <source>
        <strain evidence="2 3">S30H14</strain>
    </source>
</reference>
<evidence type="ECO:0000256" key="1">
    <source>
        <dbReference type="SAM" id="Phobius"/>
    </source>
</evidence>
<feature type="transmembrane region" description="Helical" evidence="1">
    <location>
        <begin position="71"/>
        <end position="103"/>
    </location>
</feature>
<dbReference type="Proteomes" id="UP000663505">
    <property type="component" value="Chromosome"/>
</dbReference>
<feature type="transmembrane region" description="Helical" evidence="1">
    <location>
        <begin position="41"/>
        <end position="59"/>
    </location>
</feature>
<dbReference type="InterPro" id="IPR008407">
    <property type="entry name" value="Brnchd-chn_aa_trnsp_AzlD"/>
</dbReference>
<proteinExistence type="predicted"/>
<dbReference type="KEGG" id="afx:JZ786_20485"/>